<dbReference type="PANTHER" id="PTHR30250:SF10">
    <property type="entry name" value="LIPOPOLYSACCHARIDE BIOSYNTHESIS PROTEIN WZXC"/>
    <property type="match status" value="1"/>
</dbReference>
<comment type="similarity">
    <text evidence="2">Belongs to the polysaccharide synthase family.</text>
</comment>
<organism evidence="8 9">
    <name type="scientific">Ancylobacter oerskovii</name>
    <dbReference type="NCBI Taxonomy" id="459519"/>
    <lineage>
        <taxon>Bacteria</taxon>
        <taxon>Pseudomonadati</taxon>
        <taxon>Pseudomonadota</taxon>
        <taxon>Alphaproteobacteria</taxon>
        <taxon>Hyphomicrobiales</taxon>
        <taxon>Xanthobacteraceae</taxon>
        <taxon>Ancylobacter</taxon>
    </lineage>
</organism>
<keyword evidence="5 7" id="KW-1133">Transmembrane helix</keyword>
<accession>A0ABW4Z0F3</accession>
<feature type="transmembrane region" description="Helical" evidence="7">
    <location>
        <begin position="142"/>
        <end position="162"/>
    </location>
</feature>
<evidence type="ECO:0000256" key="3">
    <source>
        <dbReference type="ARBA" id="ARBA00022475"/>
    </source>
</evidence>
<feature type="transmembrane region" description="Helical" evidence="7">
    <location>
        <begin position="351"/>
        <end position="370"/>
    </location>
</feature>
<dbReference type="RefSeq" id="WP_213351689.1">
    <property type="nucleotide sequence ID" value="NZ_JAHBGB010000006.1"/>
</dbReference>
<evidence type="ECO:0000256" key="4">
    <source>
        <dbReference type="ARBA" id="ARBA00022692"/>
    </source>
</evidence>
<evidence type="ECO:0000256" key="5">
    <source>
        <dbReference type="ARBA" id="ARBA00022989"/>
    </source>
</evidence>
<keyword evidence="3" id="KW-1003">Cell membrane</keyword>
<sequence length="508" mass="53325">MIGLRRALLFSVTERYVALTLNFVTVATLARLLTPEEFGYSVIGAAAIGFAECLRDFGTSGFLVQTRVATRHASRTAFTVMLMLTLMVAATLWAAAGPIAGFYEKEGLTAYLHVIAFGLLMGPFAAPPLALLRRDMQFKAVAIINISSAVSIALVTVSLAVMGASYMSFAWGILAGATVTAVLAVLSHGDMRIFRPSVAEWRAVLSFGGYSSAAGMFWKLQEFAPSLIIGRLMDFGAVGLFSRAVMVCQLPDKCLLNGLMPVALPALANEARAGRSLASAYLTATAYITAVQWPSLLLLACLAHPAVLILLGGQWVSIVPLVQIISLGLLACFPTVLAYPLLAAAGGIRHAMIAALFGLVTSVSLALFASQWGLTGLAFGMVATVSLQACLSLYLIRLYAPFRLGELARALRRSAVAAAASGAVPAAAVALNGFDFAFSIPEGIAIGIGAVIAWIAAIRWSGHALAAEIDLVVEMAGRAGRMLREDIRARNEIRARGAAASGSRAEGT</sequence>
<comment type="caution">
    <text evidence="8">The sequence shown here is derived from an EMBL/GenBank/DDBJ whole genome shotgun (WGS) entry which is preliminary data.</text>
</comment>
<feature type="transmembrane region" description="Helical" evidence="7">
    <location>
        <begin position="324"/>
        <end position="344"/>
    </location>
</feature>
<dbReference type="CDD" id="cd13127">
    <property type="entry name" value="MATE_tuaB_like"/>
    <property type="match status" value="1"/>
</dbReference>
<proteinExistence type="inferred from homology"/>
<name>A0ABW4Z0F3_9HYPH</name>
<dbReference type="Pfam" id="PF13440">
    <property type="entry name" value="Polysacc_synt_3"/>
    <property type="match status" value="1"/>
</dbReference>
<feature type="transmembrane region" description="Helical" evidence="7">
    <location>
        <begin position="296"/>
        <end position="318"/>
    </location>
</feature>
<dbReference type="EMBL" id="JBHUHD010000001">
    <property type="protein sequence ID" value="MFD2141891.1"/>
    <property type="molecule type" value="Genomic_DNA"/>
</dbReference>
<feature type="transmembrane region" description="Helical" evidence="7">
    <location>
        <begin position="76"/>
        <end position="96"/>
    </location>
</feature>
<feature type="transmembrane region" description="Helical" evidence="7">
    <location>
        <begin position="108"/>
        <end position="130"/>
    </location>
</feature>
<protein>
    <submittedName>
        <fullName evidence="8">Lipopolysaccharide biosynthesis protein</fullName>
    </submittedName>
</protein>
<keyword evidence="6 7" id="KW-0472">Membrane</keyword>
<evidence type="ECO:0000256" key="2">
    <source>
        <dbReference type="ARBA" id="ARBA00007430"/>
    </source>
</evidence>
<dbReference type="PANTHER" id="PTHR30250">
    <property type="entry name" value="PST FAMILY PREDICTED COLANIC ACID TRANSPORTER"/>
    <property type="match status" value="1"/>
</dbReference>
<feature type="transmembrane region" description="Helical" evidence="7">
    <location>
        <begin position="376"/>
        <end position="396"/>
    </location>
</feature>
<dbReference type="InterPro" id="IPR050833">
    <property type="entry name" value="Poly_Biosynth_Transport"/>
</dbReference>
<dbReference type="Proteomes" id="UP001597299">
    <property type="component" value="Unassembled WGS sequence"/>
</dbReference>
<reference evidence="9" key="1">
    <citation type="journal article" date="2019" name="Int. J. Syst. Evol. Microbiol.">
        <title>The Global Catalogue of Microorganisms (GCM) 10K type strain sequencing project: providing services to taxonomists for standard genome sequencing and annotation.</title>
        <authorList>
            <consortium name="The Broad Institute Genomics Platform"/>
            <consortium name="The Broad Institute Genome Sequencing Center for Infectious Disease"/>
            <person name="Wu L."/>
            <person name="Ma J."/>
        </authorList>
    </citation>
    <scope>NUCLEOTIDE SEQUENCE [LARGE SCALE GENOMIC DNA]</scope>
    <source>
        <strain evidence="9">CCM 7435</strain>
    </source>
</reference>
<evidence type="ECO:0000256" key="1">
    <source>
        <dbReference type="ARBA" id="ARBA00004651"/>
    </source>
</evidence>
<feature type="transmembrane region" description="Helical" evidence="7">
    <location>
        <begin position="440"/>
        <end position="458"/>
    </location>
</feature>
<gene>
    <name evidence="8" type="ORF">ACFSNC_15890</name>
</gene>
<comment type="subcellular location">
    <subcellularLocation>
        <location evidence="1">Cell membrane</location>
        <topology evidence="1">Multi-pass membrane protein</topology>
    </subcellularLocation>
</comment>
<feature type="transmembrane region" description="Helical" evidence="7">
    <location>
        <begin position="416"/>
        <end position="434"/>
    </location>
</feature>
<evidence type="ECO:0000313" key="8">
    <source>
        <dbReference type="EMBL" id="MFD2141891.1"/>
    </source>
</evidence>
<keyword evidence="9" id="KW-1185">Reference proteome</keyword>
<evidence type="ECO:0000256" key="6">
    <source>
        <dbReference type="ARBA" id="ARBA00023136"/>
    </source>
</evidence>
<feature type="transmembrane region" description="Helical" evidence="7">
    <location>
        <begin position="168"/>
        <end position="186"/>
    </location>
</feature>
<evidence type="ECO:0000313" key="9">
    <source>
        <dbReference type="Proteomes" id="UP001597299"/>
    </source>
</evidence>
<evidence type="ECO:0000256" key="7">
    <source>
        <dbReference type="SAM" id="Phobius"/>
    </source>
</evidence>
<keyword evidence="4 7" id="KW-0812">Transmembrane</keyword>